<evidence type="ECO:0008006" key="3">
    <source>
        <dbReference type="Google" id="ProtNLM"/>
    </source>
</evidence>
<keyword evidence="2" id="KW-1185">Reference proteome</keyword>
<dbReference type="RefSeq" id="WP_141003914.1">
    <property type="nucleotide sequence ID" value="NZ_BAAAOR010000025.1"/>
</dbReference>
<proteinExistence type="predicted"/>
<protein>
    <recommendedName>
        <fullName evidence="3">CYTH domain-containing protein</fullName>
    </recommendedName>
</protein>
<organism evidence="1 2">
    <name type="scientific">Nocardioides humi</name>
    <dbReference type="NCBI Taxonomy" id="449461"/>
    <lineage>
        <taxon>Bacteria</taxon>
        <taxon>Bacillati</taxon>
        <taxon>Actinomycetota</taxon>
        <taxon>Actinomycetes</taxon>
        <taxon>Propionibacteriales</taxon>
        <taxon>Nocardioidaceae</taxon>
        <taxon>Nocardioides</taxon>
    </lineage>
</organism>
<name>A0ABN2AV73_9ACTN</name>
<gene>
    <name evidence="1" type="ORF">GCM10009788_34330</name>
</gene>
<sequence>MVSLKYAVVERERRFLVSAIPEGVAEVWEIEDRYVEGTRLRLREVRRPDGSVVRKLGHKVRLGGGPGEVACTSIYLDDTEWALLWDRLPGQGLRKRRHQVRRDGLHLVVDELADGTLLAELDDGDVEPAALPEWLEVVADVSADEAWTGGGLAVRGTDRGSER</sequence>
<dbReference type="EMBL" id="BAAAOR010000025">
    <property type="protein sequence ID" value="GAA1528114.1"/>
    <property type="molecule type" value="Genomic_DNA"/>
</dbReference>
<dbReference type="InterPro" id="IPR033469">
    <property type="entry name" value="CYTH-like_dom_sf"/>
</dbReference>
<reference evidence="1 2" key="1">
    <citation type="journal article" date="2019" name="Int. J. Syst. Evol. Microbiol.">
        <title>The Global Catalogue of Microorganisms (GCM) 10K type strain sequencing project: providing services to taxonomists for standard genome sequencing and annotation.</title>
        <authorList>
            <consortium name="The Broad Institute Genomics Platform"/>
            <consortium name="The Broad Institute Genome Sequencing Center for Infectious Disease"/>
            <person name="Wu L."/>
            <person name="Ma J."/>
        </authorList>
    </citation>
    <scope>NUCLEOTIDE SEQUENCE [LARGE SCALE GENOMIC DNA]</scope>
    <source>
        <strain evidence="1 2">JCM 14942</strain>
    </source>
</reference>
<accession>A0ABN2AV73</accession>
<evidence type="ECO:0000313" key="1">
    <source>
        <dbReference type="EMBL" id="GAA1528114.1"/>
    </source>
</evidence>
<dbReference type="Proteomes" id="UP001500842">
    <property type="component" value="Unassembled WGS sequence"/>
</dbReference>
<evidence type="ECO:0000313" key="2">
    <source>
        <dbReference type="Proteomes" id="UP001500842"/>
    </source>
</evidence>
<comment type="caution">
    <text evidence="1">The sequence shown here is derived from an EMBL/GenBank/DDBJ whole genome shotgun (WGS) entry which is preliminary data.</text>
</comment>
<dbReference type="Gene3D" id="2.40.320.10">
    <property type="entry name" value="Hypothetical Protein Pfu-838710-001"/>
    <property type="match status" value="1"/>
</dbReference>
<dbReference type="SUPFAM" id="SSF55154">
    <property type="entry name" value="CYTH-like phosphatases"/>
    <property type="match status" value="1"/>
</dbReference>